<dbReference type="EMBL" id="JAVXZY010000002">
    <property type="protein sequence ID" value="MDT8999363.1"/>
    <property type="molecule type" value="Genomic_DNA"/>
</dbReference>
<dbReference type="PANTHER" id="PTHR46663">
    <property type="entry name" value="DIGUANYLATE CYCLASE DGCT-RELATED"/>
    <property type="match status" value="1"/>
</dbReference>
<keyword evidence="1" id="KW-0812">Transmembrane</keyword>
<dbReference type="Pfam" id="PF17152">
    <property type="entry name" value="CHASE8"/>
    <property type="match status" value="1"/>
</dbReference>
<dbReference type="InterPro" id="IPR043128">
    <property type="entry name" value="Rev_trsase/Diguanyl_cyclase"/>
</dbReference>
<dbReference type="InterPro" id="IPR000160">
    <property type="entry name" value="GGDEF_dom"/>
</dbReference>
<feature type="domain" description="GGDEF" evidence="3">
    <location>
        <begin position="301"/>
        <end position="434"/>
    </location>
</feature>
<dbReference type="CDD" id="cd01949">
    <property type="entry name" value="GGDEF"/>
    <property type="match status" value="1"/>
</dbReference>
<name>A0ABU3P9X1_9BURK</name>
<feature type="domain" description="HAMP" evidence="2">
    <location>
        <begin position="198"/>
        <end position="251"/>
    </location>
</feature>
<keyword evidence="4" id="KW-0808">Transferase</keyword>
<dbReference type="Pfam" id="PF00990">
    <property type="entry name" value="GGDEF"/>
    <property type="match status" value="1"/>
</dbReference>
<dbReference type="EC" id="2.7.7.65" evidence="4"/>
<dbReference type="SMART" id="SM00267">
    <property type="entry name" value="GGDEF"/>
    <property type="match status" value="1"/>
</dbReference>
<feature type="transmembrane region" description="Helical" evidence="1">
    <location>
        <begin position="27"/>
        <end position="51"/>
    </location>
</feature>
<keyword evidence="4" id="KW-0548">Nucleotidyltransferase</keyword>
<dbReference type="Gene3D" id="3.30.70.270">
    <property type="match status" value="1"/>
</dbReference>
<keyword evidence="1" id="KW-0472">Membrane</keyword>
<evidence type="ECO:0000259" key="3">
    <source>
        <dbReference type="PROSITE" id="PS50887"/>
    </source>
</evidence>
<dbReference type="GO" id="GO:0052621">
    <property type="term" value="F:diguanylate cyclase activity"/>
    <property type="evidence" value="ECO:0007669"/>
    <property type="project" value="UniProtKB-EC"/>
</dbReference>
<dbReference type="SUPFAM" id="SSF55073">
    <property type="entry name" value="Nucleotide cyclase"/>
    <property type="match status" value="1"/>
</dbReference>
<dbReference type="Gene3D" id="6.10.340.10">
    <property type="match status" value="1"/>
</dbReference>
<feature type="transmembrane region" description="Helical" evidence="1">
    <location>
        <begin position="171"/>
        <end position="193"/>
    </location>
</feature>
<accession>A0ABU3P9X1</accession>
<gene>
    <name evidence="4" type="ORF">RQP53_08805</name>
</gene>
<dbReference type="NCBIfam" id="TIGR00254">
    <property type="entry name" value="GGDEF"/>
    <property type="match status" value="1"/>
</dbReference>
<protein>
    <submittedName>
        <fullName evidence="4">Diguanylate cyclase</fullName>
        <ecNumber evidence="4">2.7.7.65</ecNumber>
    </submittedName>
</protein>
<evidence type="ECO:0000313" key="5">
    <source>
        <dbReference type="Proteomes" id="UP001246372"/>
    </source>
</evidence>
<dbReference type="InterPro" id="IPR003660">
    <property type="entry name" value="HAMP_dom"/>
</dbReference>
<proteinExistence type="predicted"/>
<dbReference type="PANTHER" id="PTHR46663:SF2">
    <property type="entry name" value="GGDEF DOMAIN-CONTAINING PROTEIN"/>
    <property type="match status" value="1"/>
</dbReference>
<dbReference type="CDD" id="cd06225">
    <property type="entry name" value="HAMP"/>
    <property type="match status" value="1"/>
</dbReference>
<dbReference type="Pfam" id="PF00672">
    <property type="entry name" value="HAMP"/>
    <property type="match status" value="1"/>
</dbReference>
<dbReference type="InterPro" id="IPR052163">
    <property type="entry name" value="DGC-Regulatory_Protein"/>
</dbReference>
<evidence type="ECO:0000313" key="4">
    <source>
        <dbReference type="EMBL" id="MDT8999363.1"/>
    </source>
</evidence>
<sequence length="438" mass="48535">MSKDSTRRAAPLPLRRSRSLVTRLTRLNLLVLSLTLLICFVLIGTSSWYAARDRQVQAAELSAGLLGNSLAPMLAFEDRDAALNEVQAFSRRSDLLELQVLSASGQLFAHWSSDEKRPLQLAVSPAVVATLGTQSQIRGNEFDVWAPIKLKGEVVGTLRMRESLQSLLQTVWQMTLLATVLVVLAIALASWVLRMVQRAALRPLVDLAELAEQVTRDQDYSRRARIERLDEVGRLGERFNQMLSRAEVWQADLSQQLRKEQLVGQQMQQLANEDSLTKLPNRLFFQAELQRRVAHSVEHSELMALMFIDLDNFKTVNDSYGHDAGDEVLREVSRRMSRALRSSDVLCRLGGDEFALMLPALSDQAAAEQLAGRLIAAVREPLLVDGRVMPVGATVGLAFCPLDASDAAQLLARADTAMYAAKRAGKNTYRRACDASAA</sequence>
<dbReference type="SUPFAM" id="SSF158472">
    <property type="entry name" value="HAMP domain-like"/>
    <property type="match status" value="1"/>
</dbReference>
<dbReference type="PROSITE" id="PS50887">
    <property type="entry name" value="GGDEF"/>
    <property type="match status" value="1"/>
</dbReference>
<evidence type="ECO:0000259" key="2">
    <source>
        <dbReference type="PROSITE" id="PS50885"/>
    </source>
</evidence>
<dbReference type="Proteomes" id="UP001246372">
    <property type="component" value="Unassembled WGS sequence"/>
</dbReference>
<dbReference type="SMART" id="SM00304">
    <property type="entry name" value="HAMP"/>
    <property type="match status" value="1"/>
</dbReference>
<evidence type="ECO:0000256" key="1">
    <source>
        <dbReference type="SAM" id="Phobius"/>
    </source>
</evidence>
<comment type="caution">
    <text evidence="4">The sequence shown here is derived from an EMBL/GenBank/DDBJ whole genome shotgun (WGS) entry which is preliminary data.</text>
</comment>
<dbReference type="InterPro" id="IPR033417">
    <property type="entry name" value="CHASE8"/>
</dbReference>
<organism evidence="4 5">
    <name type="scientific">Roseateles aquae</name>
    <dbReference type="NCBI Taxonomy" id="3077235"/>
    <lineage>
        <taxon>Bacteria</taxon>
        <taxon>Pseudomonadati</taxon>
        <taxon>Pseudomonadota</taxon>
        <taxon>Betaproteobacteria</taxon>
        <taxon>Burkholderiales</taxon>
        <taxon>Sphaerotilaceae</taxon>
        <taxon>Roseateles</taxon>
    </lineage>
</organism>
<keyword evidence="1" id="KW-1133">Transmembrane helix</keyword>
<dbReference type="PROSITE" id="PS50885">
    <property type="entry name" value="HAMP"/>
    <property type="match status" value="1"/>
</dbReference>
<reference evidence="4" key="1">
    <citation type="submission" date="2023-09" db="EMBL/GenBank/DDBJ databases">
        <title>Paucibacter sp. APW11 Genome sequencing and assembly.</title>
        <authorList>
            <person name="Kim I."/>
        </authorList>
    </citation>
    <scope>NUCLEOTIDE SEQUENCE</scope>
    <source>
        <strain evidence="4">APW11</strain>
    </source>
</reference>
<keyword evidence="5" id="KW-1185">Reference proteome</keyword>
<dbReference type="InterPro" id="IPR029787">
    <property type="entry name" value="Nucleotide_cyclase"/>
</dbReference>